<protein>
    <submittedName>
        <fullName evidence="1">Uncharacterized protein</fullName>
    </submittedName>
</protein>
<dbReference type="Proteomes" id="UP000567885">
    <property type="component" value="Unassembled WGS sequence"/>
</dbReference>
<comment type="caution">
    <text evidence="1">The sequence shown here is derived from an EMBL/GenBank/DDBJ whole genome shotgun (WGS) entry which is preliminary data.</text>
</comment>
<evidence type="ECO:0000313" key="2">
    <source>
        <dbReference type="Proteomes" id="UP000567885"/>
    </source>
</evidence>
<dbReference type="AlphaFoldDB" id="A0A8H5WRE2"/>
<dbReference type="OrthoDB" id="5102541at2759"/>
<evidence type="ECO:0000313" key="1">
    <source>
        <dbReference type="EMBL" id="KAF5667309.1"/>
    </source>
</evidence>
<reference evidence="1 2" key="1">
    <citation type="submission" date="2020-05" db="EMBL/GenBank/DDBJ databases">
        <title>Identification and distribution of gene clusters putatively required for synthesis of sphingolipid metabolism inhibitors in phylogenetically diverse species of the filamentous fungus Fusarium.</title>
        <authorList>
            <person name="Kim H.-S."/>
            <person name="Busman M."/>
            <person name="Brown D.W."/>
            <person name="Divon H."/>
            <person name="Uhlig S."/>
            <person name="Proctor R.H."/>
        </authorList>
    </citation>
    <scope>NUCLEOTIDE SEQUENCE [LARGE SCALE GENOMIC DNA]</scope>
    <source>
        <strain evidence="1 2">NRRL 20693</strain>
    </source>
</reference>
<name>A0A8H5WRE2_FUSHE</name>
<keyword evidence="2" id="KW-1185">Reference proteome</keyword>
<gene>
    <name evidence="1" type="ORF">FHETE_6012</name>
</gene>
<sequence>MDAFRKLPLLVQTEIFVHLKSELSIKQLAKASISMQSHFVRFEKSILRRNIHHTFSKDPTGTLLKDVLGILFMSDRLKTKEYCEKRLWHTLELRQYSNLEDLGRIFRLLSRIITFIEDYITKATSIYPPRSYLGLPDLSSGAGSYFKGQPLDANKICFTDLTSAEQIRFLRPFLRYELHCKMSLPQFWRRVDEDTAYHHMLSDLKEAEQPLDPILLTSVHEYYQSIYGAIYAHCQNSWLPDVPAASEAPEGPSSTSDYGLLYPDTILFDDGEYLRDLRGSCFPQVRSILPCFGLDVLTQLLLFFGQDRRPINPVGLWVLKHTHYTGMEPLPWVYICKDSDDTTPYLIYDHLYLGQTVYLEDPVSVGQQHDVRLCQSGCYRNVECKWWLKLHSEQVRIYRQRAWGFFDDDRLYPAGHNGFPTLDELSHISRGHWLENSLRRSQRWHDYKAGKLLDFPRQTPLEPLLHGTIDDYLGP</sequence>
<accession>A0A8H5WRE2</accession>
<organism evidence="1 2">
    <name type="scientific">Fusarium heterosporum</name>
    <dbReference type="NCBI Taxonomy" id="42747"/>
    <lineage>
        <taxon>Eukaryota</taxon>
        <taxon>Fungi</taxon>
        <taxon>Dikarya</taxon>
        <taxon>Ascomycota</taxon>
        <taxon>Pezizomycotina</taxon>
        <taxon>Sordariomycetes</taxon>
        <taxon>Hypocreomycetidae</taxon>
        <taxon>Hypocreales</taxon>
        <taxon>Nectriaceae</taxon>
        <taxon>Fusarium</taxon>
        <taxon>Fusarium heterosporum species complex</taxon>
    </lineage>
</organism>
<proteinExistence type="predicted"/>
<dbReference type="EMBL" id="JAAGWQ010000103">
    <property type="protein sequence ID" value="KAF5667309.1"/>
    <property type="molecule type" value="Genomic_DNA"/>
</dbReference>